<reference evidence="3 4" key="1">
    <citation type="submission" date="2024-06" db="EMBL/GenBank/DDBJ databases">
        <title>A chromosome-level genome assembly of beet webworm, Loxostege sticticalis.</title>
        <authorList>
            <person name="Zhang Y."/>
        </authorList>
    </citation>
    <scope>NUCLEOTIDE SEQUENCE [LARGE SCALE GENOMIC DNA]</scope>
    <source>
        <strain evidence="3">AQ028</strain>
        <tissue evidence="3">Male pupae</tissue>
    </source>
</reference>
<dbReference type="AlphaFoldDB" id="A0ABD0SVJ1"/>
<dbReference type="Proteomes" id="UP001549921">
    <property type="component" value="Unassembled WGS sequence"/>
</dbReference>
<gene>
    <name evidence="3" type="ORF">ABMA28_003784</name>
</gene>
<keyword evidence="1 2" id="KW-0732">Signal</keyword>
<feature type="signal peptide" evidence="2">
    <location>
        <begin position="1"/>
        <end position="20"/>
    </location>
</feature>
<feature type="chain" id="PRO_5044772442" evidence="2">
    <location>
        <begin position="21"/>
        <end position="144"/>
    </location>
</feature>
<dbReference type="Pfam" id="PF01395">
    <property type="entry name" value="PBP_GOBP"/>
    <property type="match status" value="1"/>
</dbReference>
<dbReference type="SMART" id="SM00708">
    <property type="entry name" value="PhBP"/>
    <property type="match status" value="1"/>
</dbReference>
<dbReference type="CDD" id="cd23992">
    <property type="entry name" value="PBP_GOBP"/>
    <property type="match status" value="1"/>
</dbReference>
<dbReference type="InterPro" id="IPR036728">
    <property type="entry name" value="PBP_GOBP_sf"/>
</dbReference>
<name>A0ABD0SVJ1_LOXSC</name>
<accession>A0ABD0SVJ1</accession>
<evidence type="ECO:0000256" key="2">
    <source>
        <dbReference type="SAM" id="SignalP"/>
    </source>
</evidence>
<comment type="caution">
    <text evidence="3">The sequence shown here is derived from an EMBL/GenBank/DDBJ whole genome shotgun (WGS) entry which is preliminary data.</text>
</comment>
<dbReference type="Gene3D" id="1.10.238.20">
    <property type="entry name" value="Pheromone/general odorant binding protein domain"/>
    <property type="match status" value="1"/>
</dbReference>
<organism evidence="3 4">
    <name type="scientific">Loxostege sticticalis</name>
    <name type="common">Beet webworm moth</name>
    <dbReference type="NCBI Taxonomy" id="481309"/>
    <lineage>
        <taxon>Eukaryota</taxon>
        <taxon>Metazoa</taxon>
        <taxon>Ecdysozoa</taxon>
        <taxon>Arthropoda</taxon>
        <taxon>Hexapoda</taxon>
        <taxon>Insecta</taxon>
        <taxon>Pterygota</taxon>
        <taxon>Neoptera</taxon>
        <taxon>Endopterygota</taxon>
        <taxon>Lepidoptera</taxon>
        <taxon>Glossata</taxon>
        <taxon>Ditrysia</taxon>
        <taxon>Pyraloidea</taxon>
        <taxon>Crambidae</taxon>
        <taxon>Pyraustinae</taxon>
        <taxon>Loxostege</taxon>
    </lineage>
</organism>
<evidence type="ECO:0000313" key="4">
    <source>
        <dbReference type="Proteomes" id="UP001549921"/>
    </source>
</evidence>
<dbReference type="EMBL" id="JBEDNZ010000015">
    <property type="protein sequence ID" value="KAL0828878.1"/>
    <property type="molecule type" value="Genomic_DNA"/>
</dbReference>
<protein>
    <submittedName>
        <fullName evidence="3">Uncharacterized protein</fullName>
    </submittedName>
</protein>
<dbReference type="InterPro" id="IPR006170">
    <property type="entry name" value="PBP/GOBP"/>
</dbReference>
<proteinExistence type="predicted"/>
<evidence type="ECO:0000313" key="3">
    <source>
        <dbReference type="EMBL" id="KAL0828878.1"/>
    </source>
</evidence>
<dbReference type="PANTHER" id="PTHR11857">
    <property type="entry name" value="ODORANT BINDING PROTEIN-RELATED"/>
    <property type="match status" value="1"/>
</dbReference>
<dbReference type="SUPFAM" id="SSF47565">
    <property type="entry name" value="Insect pheromone/odorant-binding proteins"/>
    <property type="match status" value="1"/>
</dbReference>
<sequence>MFKSGVYIALFACLLEMAMSLTEEHKLKLQATFETVGEKCAKENNITEEDIAAFKERKFPDGQEAACFSACVLKNIGLIDDEGQLSHDLAVENAKAVFGEGDEIKAIEEFIETCKDSVADGADACERAKLVFKCFVEHSEKFNF</sequence>
<evidence type="ECO:0000256" key="1">
    <source>
        <dbReference type="ARBA" id="ARBA00022729"/>
    </source>
</evidence>